<comment type="cofactor">
    <cofactor evidence="7">
        <name>Zn(2+)</name>
        <dbReference type="ChEBI" id="CHEBI:29105"/>
    </cofactor>
    <text evidence="7">Binds 2 Zn(2+) ions per subunit.</text>
</comment>
<feature type="binding site" evidence="8">
    <location>
        <position position="304"/>
    </location>
    <ligand>
        <name>allantoate</name>
        <dbReference type="ChEBI" id="CHEBI:17536"/>
    </ligand>
</feature>
<dbReference type="PIRSF" id="PIRSF001235">
    <property type="entry name" value="Amidase_carbamoylase"/>
    <property type="match status" value="1"/>
</dbReference>
<dbReference type="Gene3D" id="3.40.630.10">
    <property type="entry name" value="Zn peptidases"/>
    <property type="match status" value="1"/>
</dbReference>
<comment type="similarity">
    <text evidence="2">Belongs to the peptidase M20 family.</text>
</comment>
<reference evidence="11" key="1">
    <citation type="submission" date="2014-09" db="EMBL/GenBank/DDBJ databases">
        <authorList>
            <person name="Illeghems K.G."/>
        </authorList>
    </citation>
    <scope>NUCLEOTIDE SEQUENCE [LARGE SCALE GENOMIC DNA]</scope>
    <source>
        <strain evidence="11">LMG 23848T</strain>
    </source>
</reference>
<dbReference type="SUPFAM" id="SSF53187">
    <property type="entry name" value="Zn-dependent exopeptidases"/>
    <property type="match status" value="1"/>
</dbReference>
<dbReference type="GO" id="GO:0050538">
    <property type="term" value="F:N-carbamoyl-L-amino-acid hydrolase activity"/>
    <property type="evidence" value="ECO:0007669"/>
    <property type="project" value="UniProtKB-EC"/>
</dbReference>
<feature type="domain" description="Peptidase M20 dimerisation" evidence="9">
    <location>
        <begin position="245"/>
        <end position="341"/>
    </location>
</feature>
<evidence type="ECO:0000256" key="6">
    <source>
        <dbReference type="ARBA" id="ARBA00023211"/>
    </source>
</evidence>
<keyword evidence="6" id="KW-0464">Manganese</keyword>
<evidence type="ECO:0000256" key="5">
    <source>
        <dbReference type="ARBA" id="ARBA00022801"/>
    </source>
</evidence>
<feature type="binding site" evidence="7">
    <location>
        <position position="120"/>
    </location>
    <ligand>
        <name>Zn(2+)</name>
        <dbReference type="ChEBI" id="CHEBI:29105"/>
        <label>1</label>
    </ligand>
</feature>
<dbReference type="PANTHER" id="PTHR32494">
    <property type="entry name" value="ALLANTOATE DEIMINASE-RELATED"/>
    <property type="match status" value="1"/>
</dbReference>
<dbReference type="NCBIfam" id="NF006775">
    <property type="entry name" value="PRK09290.2-5"/>
    <property type="match status" value="1"/>
</dbReference>
<dbReference type="InterPro" id="IPR010158">
    <property type="entry name" value="Amidase_Cbmase"/>
</dbReference>
<feature type="binding site" evidence="8">
    <location>
        <position position="317"/>
    </location>
    <ligand>
        <name>allantoate</name>
        <dbReference type="ChEBI" id="CHEBI:17536"/>
    </ligand>
</feature>
<evidence type="ECO:0000256" key="7">
    <source>
        <dbReference type="PIRSR" id="PIRSR001235-1"/>
    </source>
</evidence>
<dbReference type="NCBIfam" id="TIGR01879">
    <property type="entry name" value="hydantase"/>
    <property type="match status" value="1"/>
</dbReference>
<dbReference type="GO" id="GO:0016813">
    <property type="term" value="F:hydrolase activity, acting on carbon-nitrogen (but not peptide) bonds, in linear amidines"/>
    <property type="evidence" value="ECO:0007669"/>
    <property type="project" value="InterPro"/>
</dbReference>
<dbReference type="Pfam" id="PF01546">
    <property type="entry name" value="Peptidase_M20"/>
    <property type="match status" value="1"/>
</dbReference>
<dbReference type="InterPro" id="IPR002933">
    <property type="entry name" value="Peptidase_M20"/>
</dbReference>
<feature type="binding site" evidence="7">
    <location>
        <position position="120"/>
    </location>
    <ligand>
        <name>Zn(2+)</name>
        <dbReference type="ChEBI" id="CHEBI:29105"/>
        <label>2</label>
    </ligand>
</feature>
<evidence type="ECO:0000256" key="3">
    <source>
        <dbReference type="ARBA" id="ARBA00011738"/>
    </source>
</evidence>
<evidence type="ECO:0000256" key="8">
    <source>
        <dbReference type="PIRSR" id="PIRSR001235-2"/>
    </source>
</evidence>
<evidence type="ECO:0000313" key="10">
    <source>
        <dbReference type="EMBL" id="CEF57133.1"/>
    </source>
</evidence>
<dbReference type="InterPro" id="IPR001261">
    <property type="entry name" value="ArgE/DapE_CS"/>
</dbReference>
<dbReference type="CDD" id="cd03884">
    <property type="entry name" value="M20_bAS"/>
    <property type="match status" value="1"/>
</dbReference>
<organism evidence="10 11">
    <name type="scientific">Acetobacter ghanensis</name>
    <dbReference type="NCBI Taxonomy" id="431306"/>
    <lineage>
        <taxon>Bacteria</taxon>
        <taxon>Pseudomonadati</taxon>
        <taxon>Pseudomonadota</taxon>
        <taxon>Alphaproteobacteria</taxon>
        <taxon>Acetobacterales</taxon>
        <taxon>Acetobacteraceae</taxon>
        <taxon>Acetobacter</taxon>
    </lineage>
</organism>
<feature type="binding site" evidence="7">
    <location>
        <position position="155"/>
    </location>
    <ligand>
        <name>Zn(2+)</name>
        <dbReference type="ChEBI" id="CHEBI:29105"/>
        <label>2</label>
    </ligand>
</feature>
<protein>
    <submittedName>
        <fullName evidence="10">N-carbamoyl-L-amino-acid hydrolase</fullName>
        <ecNumber evidence="10">3.5.1.87</ecNumber>
    </submittedName>
</protein>
<dbReference type="PATRIC" id="fig|431306.5.peg.2523"/>
<dbReference type="STRING" id="431306.AGA_2445"/>
<evidence type="ECO:0000259" key="9">
    <source>
        <dbReference type="Pfam" id="PF07687"/>
    </source>
</evidence>
<comment type="cofactor">
    <cofactor evidence="1">
        <name>Mn(2+)</name>
        <dbReference type="ChEBI" id="CHEBI:29035"/>
    </cofactor>
</comment>
<dbReference type="EC" id="3.5.1.87" evidence="10"/>
<proteinExistence type="inferred from homology"/>
<keyword evidence="7" id="KW-0862">Zinc</keyword>
<evidence type="ECO:0000256" key="1">
    <source>
        <dbReference type="ARBA" id="ARBA00001936"/>
    </source>
</evidence>
<comment type="subunit">
    <text evidence="3">Homodimer.</text>
</comment>
<dbReference type="Gene3D" id="3.30.70.360">
    <property type="match status" value="1"/>
</dbReference>
<dbReference type="Pfam" id="PF07687">
    <property type="entry name" value="M20_dimer"/>
    <property type="match status" value="1"/>
</dbReference>
<evidence type="ECO:0000256" key="4">
    <source>
        <dbReference type="ARBA" id="ARBA00022723"/>
    </source>
</evidence>
<feature type="binding site" evidence="8">
    <location>
        <position position="244"/>
    </location>
    <ligand>
        <name>allantoate</name>
        <dbReference type="ChEBI" id="CHEBI:17536"/>
    </ligand>
</feature>
<dbReference type="GO" id="GO:0046872">
    <property type="term" value="F:metal ion binding"/>
    <property type="evidence" value="ECO:0007669"/>
    <property type="project" value="UniProtKB-KW"/>
</dbReference>
<dbReference type="PROSITE" id="PS00758">
    <property type="entry name" value="ARGE_DAPE_CPG2_1"/>
    <property type="match status" value="1"/>
</dbReference>
<keyword evidence="5 10" id="KW-0378">Hydrolase</keyword>
<sequence>MLAHSGMAPCARMKKISTLPPFSKGQPQPATVASRPVNRCDQLGAHPFSDTQDGLFRAYLSDAYAATCKQVATWMGEAGMTCHTDAAGNLIGRYEGEKPGAPALLIGSHLDTVRNAGRYDGTLGVMLGIEVVAHFAARGERLPFALEVIGFGDEEGSRFSASMLTSRAVAGTLDALPLSAVDANGATLHDVLVHNGLDPARYLEAAYKPQQVLAYLEAHIEQGPVLEAANMSVGVVTAIAAQYRFRVSIQGVAGHAGTMPMSLRQDALAAAAEAILAIERLGAAGPEDLVATVGQLHVGPGASNVVPGETTFSLDIRAGTADVRDRAATAICAALKDIAKKRNVTLSIEPQNDLAATPCDPQLTDLLATSVTHVTGQPARRLVSGAGHDAMVMAALTPVCMLFLRCKKGISHNPAEAVRHDDVHTALQVMLEFIHALAASTASKPTEFSA</sequence>
<accession>A0A0U5F6W1</accession>
<name>A0A0U5F6W1_9PROT</name>
<feature type="binding site" evidence="7">
    <location>
        <position position="109"/>
    </location>
    <ligand>
        <name>Zn(2+)</name>
        <dbReference type="ChEBI" id="CHEBI:29105"/>
        <label>1</label>
    </ligand>
</feature>
<evidence type="ECO:0000256" key="2">
    <source>
        <dbReference type="ARBA" id="ARBA00006153"/>
    </source>
</evidence>
<dbReference type="AlphaFoldDB" id="A0A0U5F6W1"/>
<keyword evidence="4 7" id="KW-0479">Metal-binding</keyword>
<feature type="binding site" evidence="7">
    <location>
        <position position="412"/>
    </location>
    <ligand>
        <name>Zn(2+)</name>
        <dbReference type="ChEBI" id="CHEBI:29105"/>
        <label>2</label>
    </ligand>
</feature>
<feature type="binding site" evidence="7">
    <location>
        <position position="219"/>
    </location>
    <ligand>
        <name>Zn(2+)</name>
        <dbReference type="ChEBI" id="CHEBI:29105"/>
        <label>1</label>
    </ligand>
</feature>
<dbReference type="Proteomes" id="UP000068250">
    <property type="component" value="Chromosome I"/>
</dbReference>
<evidence type="ECO:0000313" key="11">
    <source>
        <dbReference type="Proteomes" id="UP000068250"/>
    </source>
</evidence>
<dbReference type="SUPFAM" id="SSF55031">
    <property type="entry name" value="Bacterial exopeptidase dimerisation domain"/>
    <property type="match status" value="1"/>
</dbReference>
<dbReference type="InterPro" id="IPR036264">
    <property type="entry name" value="Bact_exopeptidase_dim_dom"/>
</dbReference>
<dbReference type="EMBL" id="LN609302">
    <property type="protein sequence ID" value="CEF57133.1"/>
    <property type="molecule type" value="Genomic_DNA"/>
</dbReference>
<dbReference type="InterPro" id="IPR011650">
    <property type="entry name" value="Peptidase_M20_dimer"/>
</dbReference>
<gene>
    <name evidence="10" type="primary">amaB</name>
    <name evidence="10" type="ORF">AGA_2445</name>
</gene>
<dbReference type="PANTHER" id="PTHR32494:SF19">
    <property type="entry name" value="ALLANTOATE DEIMINASE-RELATED"/>
    <property type="match status" value="1"/>
</dbReference>